<dbReference type="InterPro" id="IPR012337">
    <property type="entry name" value="RNaseH-like_sf"/>
</dbReference>
<dbReference type="SUPFAM" id="SSF56672">
    <property type="entry name" value="DNA/RNA polymerases"/>
    <property type="match status" value="1"/>
</dbReference>
<keyword evidence="16" id="KW-1185">Reference proteome</keyword>
<dbReference type="EMBL" id="CP092877">
    <property type="protein sequence ID" value="UYV77314.1"/>
    <property type="molecule type" value="Genomic_DNA"/>
</dbReference>
<sequence>MISYSKERLTILNDRLILIDDKIKEILLDDPRSTEAQINDEMELCETYSLQVGIVAQKVKEYESKLAAPCDDKMSQFSTSDVKRQIKLPKFELKKYTGELEEWLSWWSHFEKIHLDESLSDVDKFEYLIQSMVVGSKAHRLVTSFPLTQKNYNKVIGDLKDRFGDRDMLTELYVRKLLKLVIDSARSEKRTLAQLYDDLVAHLHSLGSLGVDTKSGGGAFLYPLVESSLPLELIKIWQRSRTPYIEAGIENSGAKAFDKLEGLIEFLKQEVKNAERISFVAEGFEPSLPLKQGKRENNPPKIHTASALFVGKTNLPCLFCDKDNHLSQNCFKAAKMLESDRLKRVQDAKVCFKCLRKNHLKKDCRSFVRCKRCQGPHFEIMCRGTSHSQEDLNWRSDNRSHNSLAEQNEGNNEPVTAMANQVCTNNISLMTLIVKLKGPKRSKMVRVLLDSGSQKSYIRRSLAKELDLPKVGEVKLNKFLFGGQTTGEKAHSIFYFQLDNVDEGKAFKMEALEETIICGNISPVETGPRQWELDKKGITLTKVDNNNPEIDILIGGDYYGQLLTGKIEQLAGGLTAIQTVLGWTLIGNTSSEKPETSAQMVITLLTTQQRVASLWELETIGIRDPTEVISVKEKNVLMQEKFREKICRGHDGRYLVSLPWKEGIGTIPNNLEIAKRRLEAVTQKLTQKGQFVPYDEVFRSWFRENLIEEVDREDIRPTGHYLPHRPIYKVQSEATPIRPVYDASCKASKRSLSLNECLETGPNLIELLPEILIRFREKKIGAIADIRKAFQTVGIDEKERFHKEYLAMLVQKRNETEGRRFLPGEVVLIGRDDQKRIFWPLGRILELYPGKDGRERVARVRTATGEFVRPLKRLFSLELGSDISREVRLPKTEGIKAQEIPTDGEQSIFTRLWAQECANKIASGKNISKMLSLFQIEKLNSENYETWKMQMKMILIHSELWEYANSIRIKPETEVESNEWEKNDQKALATIVLSLSPSEIIHVKRCKTSAEAWKLLNEVHQPKGPATKVFLTKQLILLKMKPNERMQDYLNKFSSLADKLSEMDAQVPEDFLSILPLCSLPESYEGFRTAIETRDKLPNFEALKVKMLEEAIRQTELNDTTDSEEKVFLGNTERKPFSSTSKPKAKGFPFNCHFCGKKGHKAADCRKRKSRNPKNEMVASLGIECLNKLDANEWCLDSGATAHMCSTKKSFTYFEDTAPVKITLADGQFIEAIGKGNVKLECQTNTGTVTLSLEDVLFVPRLNGNLFTISKCTSKFNVVNFKYRKAEIVNMRTKICIQAYEKKGLYMLSQTNCPKALLTEICIAGEKNYEKWHSRFGHLNLQDLKKLKMQNIVYGLPIFDVKNFTCEVCLKGKQTRLPFQKESFTKTREPLELVHSDICGPMRTKSLGGALYFSTFIDDFSGFIFTFIMKSRSEVFKGFRIFKNYAEKQTGKRLKCIRNDNAPEYLSKEFKDYLEGEGIGRQLSVEYTPQQNGVAERANRTLLDMTRCFMIEGDLPETLWAELIHTSTYIRNRCPKLNECKTPHELFTKRKPVVSHLKIIGSKSFAVNNRPNRSKFAPRSEEYKLIGYFTESKAYRLWKPGTRTIIKSSDVRFIEPELSKIRNEVVEIDVGSERASFKEIPLVEERRSTSEIEPKAEIESQSYIEVSEVLNEPSESGVIISRRGRGRPRYIRTGKPGRPRKEYPTANLSTQELLEAKYLPDPKDAEEALSGRDSYFWKKAMEEEFDSLIENKIWELVDPPKNRNIIGTKWVFKTKCNSDGSVERHKARLVAKGYSQQYGIDYEETFAPVVRQNTIRMFLALAVEYNLILHQMDVQSAYLNGEIKEEIFMTQPENFVSRKYPERVCRLKKAIYGLKQAGIVWHEKLDTELKNLGLKQLQSDNCVYIKHDEGILLVAIYVDDLIIAAEREDTLKSFKEMSTRPVIAYAVSALGQFSNDPRRQHWNAAKRVLRYLKGTSCLRITYRKSNEALHGYVDADWGGNLVDRKSHTRIVYFLARGPIAWESKKQQTVTLSSTESEYIALCGAGKEAVYLRALLDGMGFGELLNGPTVLKTDNQGAQQLARNPVYHARTKHIDIKWHFIRSICSDGLVEVVHTPTQENVADILTKGLPRFLYEKHVTGFGM</sequence>
<keyword evidence="12" id="KW-0863">Zinc-finger</keyword>
<dbReference type="Pfam" id="PF07727">
    <property type="entry name" value="RVT_2"/>
    <property type="match status" value="1"/>
</dbReference>
<keyword evidence="12" id="KW-0479">Metal-binding</keyword>
<dbReference type="InterPro" id="IPR001969">
    <property type="entry name" value="Aspartic_peptidase_AS"/>
</dbReference>
<dbReference type="PANTHER" id="PTHR47331">
    <property type="entry name" value="PHD-TYPE DOMAIN-CONTAINING PROTEIN"/>
    <property type="match status" value="1"/>
</dbReference>
<keyword evidence="3" id="KW-0540">Nuclease</keyword>
<dbReference type="InterPro" id="IPR005312">
    <property type="entry name" value="DUF1759"/>
</dbReference>
<dbReference type="InterPro" id="IPR001878">
    <property type="entry name" value="Znf_CCHC"/>
</dbReference>
<evidence type="ECO:0000256" key="4">
    <source>
        <dbReference type="ARBA" id="ARBA00022750"/>
    </source>
</evidence>
<comment type="function">
    <text evidence="11">Capsid protein (CA) is the structural component of the virus-like particle (VLP), forming the shell that encapsulates the retrotransposons dimeric RNA genome. The particles are assembled from trimer-clustered units and there are holes in the capsid shells that allow for the diffusion of macromolecules. CA also has nucleocapsid-like chaperone activity, promoting primer tRNA(i)-Met annealing to the multipartite primer-binding site (PBS), dimerization of Ty1 RNA and initiation of reverse transcription.</text>
</comment>
<dbReference type="InterPro" id="IPR040676">
    <property type="entry name" value="DUF5641"/>
</dbReference>
<name>A0ABY6L977_9ARAC</name>
<keyword evidence="2" id="KW-0548">Nucleotidyltransferase</keyword>
<gene>
    <name evidence="15" type="ORF">LAZ67_15000474</name>
</gene>
<dbReference type="PROSITE" id="PS50994">
    <property type="entry name" value="INTEGRASE"/>
    <property type="match status" value="1"/>
</dbReference>
<keyword evidence="12" id="KW-0862">Zinc</keyword>
<evidence type="ECO:0000256" key="10">
    <source>
        <dbReference type="ARBA" id="ARBA00033113"/>
    </source>
</evidence>
<dbReference type="InterPro" id="IPR043502">
    <property type="entry name" value="DNA/RNA_pol_sf"/>
</dbReference>
<organism evidence="15 16">
    <name type="scientific">Cordylochernes scorpioides</name>
    <dbReference type="NCBI Taxonomy" id="51811"/>
    <lineage>
        <taxon>Eukaryota</taxon>
        <taxon>Metazoa</taxon>
        <taxon>Ecdysozoa</taxon>
        <taxon>Arthropoda</taxon>
        <taxon>Chelicerata</taxon>
        <taxon>Arachnida</taxon>
        <taxon>Pseudoscorpiones</taxon>
        <taxon>Cheliferoidea</taxon>
        <taxon>Chernetidae</taxon>
        <taxon>Cordylochernes</taxon>
    </lineage>
</organism>
<evidence type="ECO:0000256" key="1">
    <source>
        <dbReference type="ARBA" id="ARBA00022679"/>
    </source>
</evidence>
<dbReference type="SMART" id="SM00343">
    <property type="entry name" value="ZnF_C2HC"/>
    <property type="match status" value="3"/>
</dbReference>
<dbReference type="Proteomes" id="UP001235939">
    <property type="component" value="Chromosome 15"/>
</dbReference>
<evidence type="ECO:0000256" key="5">
    <source>
        <dbReference type="ARBA" id="ARBA00022759"/>
    </source>
</evidence>
<dbReference type="InterPro" id="IPR013103">
    <property type="entry name" value="RVT_2"/>
</dbReference>
<dbReference type="Pfam" id="PF18701">
    <property type="entry name" value="DUF5641"/>
    <property type="match status" value="1"/>
</dbReference>
<keyword evidence="4" id="KW-0064">Aspartyl protease</keyword>
<dbReference type="Pfam" id="PF03564">
    <property type="entry name" value="DUF1759"/>
    <property type="match status" value="1"/>
</dbReference>
<dbReference type="InterPro" id="IPR025724">
    <property type="entry name" value="GAG-pre-integrase_dom"/>
</dbReference>
<dbReference type="CDD" id="cd09272">
    <property type="entry name" value="RNase_HI_RT_Ty1"/>
    <property type="match status" value="1"/>
</dbReference>
<evidence type="ECO:0000259" key="14">
    <source>
        <dbReference type="PROSITE" id="PS50994"/>
    </source>
</evidence>
<dbReference type="Pfam" id="PF14223">
    <property type="entry name" value="Retrotran_gag_2"/>
    <property type="match status" value="1"/>
</dbReference>
<dbReference type="InterPro" id="IPR036397">
    <property type="entry name" value="RNaseH_sf"/>
</dbReference>
<evidence type="ECO:0000256" key="11">
    <source>
        <dbReference type="ARBA" id="ARBA00057243"/>
    </source>
</evidence>
<dbReference type="Pfam" id="PF25597">
    <property type="entry name" value="SH3_retrovirus"/>
    <property type="match status" value="1"/>
</dbReference>
<proteinExistence type="predicted"/>
<dbReference type="InterPro" id="IPR036875">
    <property type="entry name" value="Znf_CCHC_sf"/>
</dbReference>
<dbReference type="SUPFAM" id="SSF53098">
    <property type="entry name" value="Ribonuclease H-like"/>
    <property type="match status" value="1"/>
</dbReference>
<evidence type="ECO:0000259" key="13">
    <source>
        <dbReference type="PROSITE" id="PS50158"/>
    </source>
</evidence>
<dbReference type="Pfam" id="PF00665">
    <property type="entry name" value="rve"/>
    <property type="match status" value="1"/>
</dbReference>
<accession>A0ABY6L977</accession>
<dbReference type="Gene3D" id="4.10.60.10">
    <property type="entry name" value="Zinc finger, CCHC-type"/>
    <property type="match status" value="2"/>
</dbReference>
<dbReference type="PROSITE" id="PS50158">
    <property type="entry name" value="ZF_CCHC"/>
    <property type="match status" value="2"/>
</dbReference>
<reference evidence="15 16" key="1">
    <citation type="submission" date="2022-01" db="EMBL/GenBank/DDBJ databases">
        <title>A chromosomal length assembly of Cordylochernes scorpioides.</title>
        <authorList>
            <person name="Zeh D."/>
            <person name="Zeh J."/>
        </authorList>
    </citation>
    <scope>NUCLEOTIDE SEQUENCE [LARGE SCALE GENOMIC DNA]</scope>
    <source>
        <strain evidence="15">IN4F17</strain>
        <tissue evidence="15">Whole Body</tissue>
    </source>
</reference>
<dbReference type="SUPFAM" id="SSF57756">
    <property type="entry name" value="Retrovirus zinc finger-like domains"/>
    <property type="match status" value="1"/>
</dbReference>
<dbReference type="Pfam" id="PF13976">
    <property type="entry name" value="gag_pre-integrs"/>
    <property type="match status" value="1"/>
</dbReference>
<evidence type="ECO:0000313" key="16">
    <source>
        <dbReference type="Proteomes" id="UP001235939"/>
    </source>
</evidence>
<evidence type="ECO:0000256" key="12">
    <source>
        <dbReference type="PROSITE-ProRule" id="PRU00047"/>
    </source>
</evidence>
<evidence type="ECO:0000256" key="9">
    <source>
        <dbReference type="ARBA" id="ARBA00032154"/>
    </source>
</evidence>
<dbReference type="PROSITE" id="PS00141">
    <property type="entry name" value="ASP_PROTEASE"/>
    <property type="match status" value="1"/>
</dbReference>
<dbReference type="InterPro" id="IPR057670">
    <property type="entry name" value="SH3_retrovirus"/>
</dbReference>
<dbReference type="Gene3D" id="3.30.420.10">
    <property type="entry name" value="Ribonuclease H-like superfamily/Ribonuclease H"/>
    <property type="match status" value="1"/>
</dbReference>
<dbReference type="PANTHER" id="PTHR47331:SF4">
    <property type="entry name" value="PEPTIDASE S1 DOMAIN-CONTAINING PROTEIN"/>
    <property type="match status" value="1"/>
</dbReference>
<evidence type="ECO:0000256" key="2">
    <source>
        <dbReference type="ARBA" id="ARBA00022695"/>
    </source>
</evidence>
<dbReference type="InterPro" id="IPR001584">
    <property type="entry name" value="Integrase_cat-core"/>
</dbReference>
<feature type="domain" description="CCHC-type" evidence="13">
    <location>
        <begin position="351"/>
        <end position="366"/>
    </location>
</feature>
<evidence type="ECO:0000256" key="8">
    <source>
        <dbReference type="ARBA" id="ARBA00030524"/>
    </source>
</evidence>
<dbReference type="Pfam" id="PF22936">
    <property type="entry name" value="Pol_BBD"/>
    <property type="match status" value="1"/>
</dbReference>
<protein>
    <recommendedName>
        <fullName evidence="8">Gag-Pol-p199</fullName>
    </recommendedName>
    <alternativeName>
        <fullName evidence="9">TY1A-TY1B</fullName>
    </alternativeName>
    <alternativeName>
        <fullName evidence="10">p190</fullName>
    </alternativeName>
</protein>
<evidence type="ECO:0000256" key="3">
    <source>
        <dbReference type="ARBA" id="ARBA00022722"/>
    </source>
</evidence>
<dbReference type="InterPro" id="IPR054722">
    <property type="entry name" value="PolX-like_BBD"/>
</dbReference>
<keyword evidence="4" id="KW-0645">Protease</keyword>
<evidence type="ECO:0000313" key="15">
    <source>
        <dbReference type="EMBL" id="UYV77314.1"/>
    </source>
</evidence>
<keyword evidence="7" id="KW-0695">RNA-directed DNA polymerase</keyword>
<evidence type="ECO:0000256" key="7">
    <source>
        <dbReference type="ARBA" id="ARBA00022918"/>
    </source>
</evidence>
<keyword evidence="1" id="KW-0808">Transferase</keyword>
<feature type="domain" description="CCHC-type" evidence="13">
    <location>
        <begin position="1152"/>
        <end position="1167"/>
    </location>
</feature>
<keyword evidence="5" id="KW-0255">Endonuclease</keyword>
<feature type="domain" description="Integrase catalytic" evidence="14">
    <location>
        <begin position="1386"/>
        <end position="1551"/>
    </location>
</feature>
<keyword evidence="6" id="KW-0378">Hydrolase</keyword>
<evidence type="ECO:0000256" key="6">
    <source>
        <dbReference type="ARBA" id="ARBA00022801"/>
    </source>
</evidence>